<gene>
    <name evidence="1" type="ordered locus">P9215_01001</name>
</gene>
<dbReference type="HOGENOM" id="CLU_162655_0_0_3"/>
<protein>
    <submittedName>
        <fullName evidence="1">Uncharacterized protein</fullName>
    </submittedName>
</protein>
<name>A8G288_PROM2</name>
<evidence type="ECO:0000313" key="1">
    <source>
        <dbReference type="EMBL" id="ABV49719.1"/>
    </source>
</evidence>
<evidence type="ECO:0000313" key="2">
    <source>
        <dbReference type="Proteomes" id="UP000002014"/>
    </source>
</evidence>
<organism evidence="1 2">
    <name type="scientific">Prochlorococcus marinus (strain MIT 9215)</name>
    <dbReference type="NCBI Taxonomy" id="93060"/>
    <lineage>
        <taxon>Bacteria</taxon>
        <taxon>Bacillati</taxon>
        <taxon>Cyanobacteriota</taxon>
        <taxon>Cyanophyceae</taxon>
        <taxon>Synechococcales</taxon>
        <taxon>Prochlorococcaceae</taxon>
        <taxon>Prochlorococcus</taxon>
    </lineage>
</organism>
<proteinExistence type="predicted"/>
<dbReference type="EMBL" id="CP000825">
    <property type="protein sequence ID" value="ABV49719.1"/>
    <property type="molecule type" value="Genomic_DNA"/>
</dbReference>
<accession>A8G288</accession>
<dbReference type="Proteomes" id="UP000002014">
    <property type="component" value="Chromosome"/>
</dbReference>
<dbReference type="STRING" id="93060.P9215_01001"/>
<reference evidence="1 2" key="1">
    <citation type="journal article" date="2007" name="PLoS Genet.">
        <title>Patterns and implications of gene gain and loss in the evolution of Prochlorococcus.</title>
        <authorList>
            <person name="Kettler G.C."/>
            <person name="Martiny A.C."/>
            <person name="Huang K."/>
            <person name="Zucker J."/>
            <person name="Coleman M.L."/>
            <person name="Rodrigue S."/>
            <person name="Chen F."/>
            <person name="Lapidus A."/>
            <person name="Ferriera S."/>
            <person name="Johnson J."/>
            <person name="Steglich C."/>
            <person name="Church G.M."/>
            <person name="Richardson P."/>
            <person name="Chisholm S.W."/>
        </authorList>
    </citation>
    <scope>NUCLEOTIDE SEQUENCE [LARGE SCALE GENOMIC DNA]</scope>
    <source>
        <strain evidence="1 2">MIT 9215</strain>
    </source>
</reference>
<dbReference type="eggNOG" id="ENOG50346I0">
    <property type="taxonomic scope" value="Bacteria"/>
</dbReference>
<sequence length="123" mass="13946">MPVSINCFYCAMKNSRKLDSPKRSIIDKKQKRLVNSDSRDTENSDVLVSAVISPYLLTHLHHILQQSEYYAQKDGRKSHAANFAKLRKVLCLDARSMADASAKEIKDTDNDLSINKYNEQSVA</sequence>
<dbReference type="KEGG" id="pmh:P9215_01001"/>
<dbReference type="AlphaFoldDB" id="A8G288"/>